<dbReference type="InterPro" id="IPR044730">
    <property type="entry name" value="RNase_H-like_dom_plant"/>
</dbReference>
<dbReference type="InterPro" id="IPR012337">
    <property type="entry name" value="RNaseH-like_sf"/>
</dbReference>
<dbReference type="GO" id="GO:0004523">
    <property type="term" value="F:RNA-DNA hybrid ribonuclease activity"/>
    <property type="evidence" value="ECO:0007669"/>
    <property type="project" value="InterPro"/>
</dbReference>
<dbReference type="PANTHER" id="PTHR47074:SF49">
    <property type="entry name" value="POLYNUCLEOTIDYL TRANSFERASE, RIBONUCLEASE H-LIKE SUPERFAMILY PROTEIN"/>
    <property type="match status" value="1"/>
</dbReference>
<reference evidence="2" key="1">
    <citation type="submission" date="2019-12" db="EMBL/GenBank/DDBJ databases">
        <title>Genome sequencing and annotation of Brassica cretica.</title>
        <authorList>
            <person name="Studholme D.J."/>
            <person name="Sarris P."/>
        </authorList>
    </citation>
    <scope>NUCLEOTIDE SEQUENCE</scope>
    <source>
        <strain evidence="2">PFS-109/04</strain>
        <tissue evidence="2">Leaf</tissue>
    </source>
</reference>
<sequence>MLADEKKKTAQDVEEKKRLREKVEEMLNGYDGGNEHTSAGLWTNCLEHSPQASFFEILQTTLSLIPLPPYGFVGNTFPWICWTLWTSRNLLVFENRTQSPLDTLNKAILALKEWETAQPIKTTTTKQPPLLRQDQPLSHQELFCNTDASWKAEGKVAGMAWIITDRASTELFRGLSFQRHVSSPCMGEALAIREALLHTASLNLLHICIRTDSQELARAIQSRRRSTEPYRVLSDIDDLAFSPIFSFFSCRFVFTPRTCNASADGLTKACLSNYLARSPTIL</sequence>
<proteinExistence type="predicted"/>
<evidence type="ECO:0000259" key="1">
    <source>
        <dbReference type="Pfam" id="PF13456"/>
    </source>
</evidence>
<dbReference type="PANTHER" id="PTHR47074">
    <property type="entry name" value="BNAC02G40300D PROTEIN"/>
    <property type="match status" value="1"/>
</dbReference>
<evidence type="ECO:0000313" key="3">
    <source>
        <dbReference type="Proteomes" id="UP000712600"/>
    </source>
</evidence>
<feature type="domain" description="RNase H type-1" evidence="1">
    <location>
        <begin position="145"/>
        <end position="270"/>
    </location>
</feature>
<dbReference type="SUPFAM" id="SSF53098">
    <property type="entry name" value="Ribonuclease H-like"/>
    <property type="match status" value="1"/>
</dbReference>
<dbReference type="AlphaFoldDB" id="A0A8S9SGY7"/>
<dbReference type="InterPro" id="IPR036397">
    <property type="entry name" value="RNaseH_sf"/>
</dbReference>
<dbReference type="EMBL" id="QGKX02000004">
    <property type="protein sequence ID" value="KAF3599263.1"/>
    <property type="molecule type" value="Genomic_DNA"/>
</dbReference>
<dbReference type="GO" id="GO:0003676">
    <property type="term" value="F:nucleic acid binding"/>
    <property type="evidence" value="ECO:0007669"/>
    <property type="project" value="InterPro"/>
</dbReference>
<name>A0A8S9SGY7_BRACR</name>
<evidence type="ECO:0000313" key="2">
    <source>
        <dbReference type="EMBL" id="KAF3599263.1"/>
    </source>
</evidence>
<accession>A0A8S9SGY7</accession>
<protein>
    <recommendedName>
        <fullName evidence="1">RNase H type-1 domain-containing protein</fullName>
    </recommendedName>
</protein>
<dbReference type="InterPro" id="IPR002156">
    <property type="entry name" value="RNaseH_domain"/>
</dbReference>
<dbReference type="Gene3D" id="3.30.420.10">
    <property type="entry name" value="Ribonuclease H-like superfamily/Ribonuclease H"/>
    <property type="match status" value="1"/>
</dbReference>
<dbReference type="Proteomes" id="UP000712600">
    <property type="component" value="Unassembled WGS sequence"/>
</dbReference>
<comment type="caution">
    <text evidence="2">The sequence shown here is derived from an EMBL/GenBank/DDBJ whole genome shotgun (WGS) entry which is preliminary data.</text>
</comment>
<organism evidence="2 3">
    <name type="scientific">Brassica cretica</name>
    <name type="common">Mustard</name>
    <dbReference type="NCBI Taxonomy" id="69181"/>
    <lineage>
        <taxon>Eukaryota</taxon>
        <taxon>Viridiplantae</taxon>
        <taxon>Streptophyta</taxon>
        <taxon>Embryophyta</taxon>
        <taxon>Tracheophyta</taxon>
        <taxon>Spermatophyta</taxon>
        <taxon>Magnoliopsida</taxon>
        <taxon>eudicotyledons</taxon>
        <taxon>Gunneridae</taxon>
        <taxon>Pentapetalae</taxon>
        <taxon>rosids</taxon>
        <taxon>malvids</taxon>
        <taxon>Brassicales</taxon>
        <taxon>Brassicaceae</taxon>
        <taxon>Brassiceae</taxon>
        <taxon>Brassica</taxon>
    </lineage>
</organism>
<dbReference type="CDD" id="cd06222">
    <property type="entry name" value="RNase_H_like"/>
    <property type="match status" value="1"/>
</dbReference>
<gene>
    <name evidence="2" type="ORF">F2Q69_00037158</name>
</gene>
<dbReference type="InterPro" id="IPR052929">
    <property type="entry name" value="RNase_H-like_EbsB-rel"/>
</dbReference>
<dbReference type="Pfam" id="PF13456">
    <property type="entry name" value="RVT_3"/>
    <property type="match status" value="1"/>
</dbReference>